<comment type="caution">
    <text evidence="1">The sequence shown here is derived from an EMBL/GenBank/DDBJ whole genome shotgun (WGS) entry which is preliminary data.</text>
</comment>
<keyword evidence="2" id="KW-1185">Reference proteome</keyword>
<dbReference type="Proteomes" id="UP000568380">
    <property type="component" value="Unassembled WGS sequence"/>
</dbReference>
<dbReference type="AlphaFoldDB" id="A0A7W8EJC2"/>
<evidence type="ECO:0000313" key="2">
    <source>
        <dbReference type="Proteomes" id="UP000568380"/>
    </source>
</evidence>
<reference evidence="1 2" key="1">
    <citation type="submission" date="2020-08" db="EMBL/GenBank/DDBJ databases">
        <title>Genomic Encyclopedia of Type Strains, Phase IV (KMG-IV): sequencing the most valuable type-strain genomes for metagenomic binning, comparative biology and taxonomic classification.</title>
        <authorList>
            <person name="Goeker M."/>
        </authorList>
    </citation>
    <scope>NUCLEOTIDE SEQUENCE [LARGE SCALE GENOMIC DNA]</scope>
    <source>
        <strain evidence="1 2">DSM 45385</strain>
    </source>
</reference>
<organism evidence="1 2">
    <name type="scientific">Nonomuraea endophytica</name>
    <dbReference type="NCBI Taxonomy" id="714136"/>
    <lineage>
        <taxon>Bacteria</taxon>
        <taxon>Bacillati</taxon>
        <taxon>Actinomycetota</taxon>
        <taxon>Actinomycetes</taxon>
        <taxon>Streptosporangiales</taxon>
        <taxon>Streptosporangiaceae</taxon>
        <taxon>Nonomuraea</taxon>
    </lineage>
</organism>
<evidence type="ECO:0000313" key="1">
    <source>
        <dbReference type="EMBL" id="MBB5081489.1"/>
    </source>
</evidence>
<sequence length="58" mass="6027">MTTPLYPLLGRLAPHHVTTTEHLGLAMINVAHDGAPHAVLRSRDINASALGQGPHAAG</sequence>
<accession>A0A7W8EJC2</accession>
<name>A0A7W8EJC2_9ACTN</name>
<proteinExistence type="predicted"/>
<dbReference type="EMBL" id="JACHIN010000010">
    <property type="protein sequence ID" value="MBB5081489.1"/>
    <property type="molecule type" value="Genomic_DNA"/>
</dbReference>
<protein>
    <submittedName>
        <fullName evidence="1">Uncharacterized protein</fullName>
    </submittedName>
</protein>
<gene>
    <name evidence="1" type="ORF">HNR40_006984</name>
</gene>